<organism evidence="2 3">
    <name type="scientific">Paracoccus stylophorae</name>
    <dbReference type="NCBI Taxonomy" id="659350"/>
    <lineage>
        <taxon>Bacteria</taxon>
        <taxon>Pseudomonadati</taxon>
        <taxon>Pseudomonadota</taxon>
        <taxon>Alphaproteobacteria</taxon>
        <taxon>Rhodobacterales</taxon>
        <taxon>Paracoccaceae</taxon>
        <taxon>Paracoccus</taxon>
    </lineage>
</organism>
<dbReference type="Proteomes" id="UP001218412">
    <property type="component" value="Chromosome"/>
</dbReference>
<evidence type="ECO:0000256" key="1">
    <source>
        <dbReference type="SAM" id="Phobius"/>
    </source>
</evidence>
<gene>
    <name evidence="2" type="ORF">JHW45_02480</name>
</gene>
<sequence length="192" mass="20582">MPEDFSIVSLIDRAVTASDDRTTSVAQILQALGRNSFAPNLLLPAVAVLSPLSGVPLVSTFCGCVIALVSAQMLVGRDHIWLPQVLMRRKIATARLRQVGETMKTPAGWLDRITRPRLRFLSQMPFAVVPRMICLVGGMVMPFLELVPFTSSIIGAVVTLLGFGMLARDGLFTLLGLLAVAGLAGGLIWLLG</sequence>
<dbReference type="InterPro" id="IPR010331">
    <property type="entry name" value="ExoD"/>
</dbReference>
<dbReference type="PIRSF" id="PIRSF033239">
    <property type="entry name" value="ExoD"/>
    <property type="match status" value="1"/>
</dbReference>
<feature type="transmembrane region" description="Helical" evidence="1">
    <location>
        <begin position="171"/>
        <end position="191"/>
    </location>
</feature>
<dbReference type="PANTHER" id="PTHR41795:SF1">
    <property type="entry name" value="EXOPOLYSACCHARIDE SYNTHESIS PROTEIN"/>
    <property type="match status" value="1"/>
</dbReference>
<protein>
    <submittedName>
        <fullName evidence="2">Exopolysaccharide biosynthesis protein</fullName>
    </submittedName>
</protein>
<feature type="transmembrane region" description="Helical" evidence="1">
    <location>
        <begin position="41"/>
        <end position="69"/>
    </location>
</feature>
<keyword evidence="1" id="KW-1133">Transmembrane helix</keyword>
<keyword evidence="3" id="KW-1185">Reference proteome</keyword>
<name>A0ABY7SWS7_9RHOB</name>
<evidence type="ECO:0000313" key="3">
    <source>
        <dbReference type="Proteomes" id="UP001218412"/>
    </source>
</evidence>
<accession>A0ABY7SWS7</accession>
<keyword evidence="1" id="KW-0472">Membrane</keyword>
<keyword evidence="1" id="KW-0812">Transmembrane</keyword>
<evidence type="ECO:0000313" key="2">
    <source>
        <dbReference type="EMBL" id="WCR11290.1"/>
    </source>
</evidence>
<dbReference type="EMBL" id="CP067134">
    <property type="protein sequence ID" value="WCR11290.1"/>
    <property type="molecule type" value="Genomic_DNA"/>
</dbReference>
<proteinExistence type="predicted"/>
<dbReference type="RefSeq" id="WP_272859393.1">
    <property type="nucleotide sequence ID" value="NZ_CP067134.1"/>
</dbReference>
<dbReference type="Pfam" id="PF06055">
    <property type="entry name" value="ExoD"/>
    <property type="match status" value="1"/>
</dbReference>
<dbReference type="PANTHER" id="PTHR41795">
    <property type="entry name" value="EXOPOLYSACCHARIDE SYNTHESIS PROTEIN"/>
    <property type="match status" value="1"/>
</dbReference>
<reference evidence="2 3" key="1">
    <citation type="submission" date="2021-01" db="EMBL/GenBank/DDBJ databases">
        <title>Biogeographic distribution of Paracoccus.</title>
        <authorList>
            <person name="Hollensteiner J."/>
            <person name="Leineberger J."/>
            <person name="Brinkhoff T."/>
            <person name="Daniel R."/>
        </authorList>
    </citation>
    <scope>NUCLEOTIDE SEQUENCE [LARGE SCALE GENOMIC DNA]</scope>
    <source>
        <strain evidence="2 3">LMG25392</strain>
    </source>
</reference>